<dbReference type="PANTHER" id="PTHR43689">
    <property type="entry name" value="HYDROLASE"/>
    <property type="match status" value="1"/>
</dbReference>
<dbReference type="Proteomes" id="UP000517712">
    <property type="component" value="Unassembled WGS sequence"/>
</dbReference>
<dbReference type="Gene3D" id="3.40.50.1820">
    <property type="entry name" value="alpha/beta hydrolase"/>
    <property type="match status" value="1"/>
</dbReference>
<comment type="caution">
    <text evidence="2">The sequence shown here is derived from an EMBL/GenBank/DDBJ whole genome shotgun (WGS) entry which is preliminary data.</text>
</comment>
<keyword evidence="3" id="KW-1185">Reference proteome</keyword>
<dbReference type="PRINTS" id="PR00111">
    <property type="entry name" value="ABHYDROLASE"/>
</dbReference>
<name>A0A7W9CCV1_9MICO</name>
<evidence type="ECO:0000259" key="1">
    <source>
        <dbReference type="Pfam" id="PF12697"/>
    </source>
</evidence>
<dbReference type="Pfam" id="PF12697">
    <property type="entry name" value="Abhydrolase_6"/>
    <property type="match status" value="1"/>
</dbReference>
<dbReference type="SUPFAM" id="SSF53474">
    <property type="entry name" value="alpha/beta-Hydrolases"/>
    <property type="match status" value="1"/>
</dbReference>
<reference evidence="2 3" key="1">
    <citation type="submission" date="2020-08" db="EMBL/GenBank/DDBJ databases">
        <title>Sequencing the genomes of 1000 actinobacteria strains.</title>
        <authorList>
            <person name="Klenk H.-P."/>
        </authorList>
    </citation>
    <scope>NUCLEOTIDE SEQUENCE [LARGE SCALE GENOMIC DNA]</scope>
    <source>
        <strain evidence="2 3">DSM 24823</strain>
    </source>
</reference>
<organism evidence="2 3">
    <name type="scientific">Microbacterium ginsengiterrae</name>
    <dbReference type="NCBI Taxonomy" id="546115"/>
    <lineage>
        <taxon>Bacteria</taxon>
        <taxon>Bacillati</taxon>
        <taxon>Actinomycetota</taxon>
        <taxon>Actinomycetes</taxon>
        <taxon>Micrococcales</taxon>
        <taxon>Microbacteriaceae</taxon>
        <taxon>Microbacterium</taxon>
    </lineage>
</organism>
<dbReference type="RefSeq" id="WP_206705707.1">
    <property type="nucleotide sequence ID" value="NZ_BAAAPG010000001.1"/>
</dbReference>
<accession>A0A7W9CCV1</accession>
<feature type="domain" description="AB hydrolase-1" evidence="1">
    <location>
        <begin position="36"/>
        <end position="274"/>
    </location>
</feature>
<dbReference type="InterPro" id="IPR029058">
    <property type="entry name" value="AB_hydrolase_fold"/>
</dbReference>
<protein>
    <submittedName>
        <fullName evidence="2">Pimeloyl-ACP methyl ester carboxylesterase</fullName>
    </submittedName>
</protein>
<gene>
    <name evidence="2" type="ORF">HD600_001633</name>
</gene>
<dbReference type="PANTHER" id="PTHR43689:SF8">
    <property type="entry name" value="ALPHA_BETA-HYDROLASES SUPERFAMILY PROTEIN"/>
    <property type="match status" value="1"/>
</dbReference>
<dbReference type="InterPro" id="IPR000073">
    <property type="entry name" value="AB_hydrolase_1"/>
</dbReference>
<dbReference type="EMBL" id="JACHMU010000001">
    <property type="protein sequence ID" value="MBB5743136.1"/>
    <property type="molecule type" value="Genomic_DNA"/>
</dbReference>
<dbReference type="AlphaFoldDB" id="A0A7W9CCV1"/>
<evidence type="ECO:0000313" key="3">
    <source>
        <dbReference type="Proteomes" id="UP000517712"/>
    </source>
</evidence>
<dbReference type="GO" id="GO:0003824">
    <property type="term" value="F:catalytic activity"/>
    <property type="evidence" value="ECO:0007669"/>
    <property type="project" value="UniProtKB-ARBA"/>
</dbReference>
<proteinExistence type="predicted"/>
<sequence>MMPREIPLSDPVPVVVDGTTIATRVLEPAGPVSGEVVLCHGTPWSSRVWDRVARDLGRHSRVFLWDMPGYGGSASGPPVAVDLRSQARRFAGLCEAWGLQRPHAVAHDIGGAVALGAHLLHGIEYADLFLWDAVVLDPWGSSFFRLVAEHADVFARLPPELHAALVREYIAGAIRQPVPAEDVDALVRPWLGGGQAAFYRQIAALDPADTRPVASRLGEVRCPTRIGWGSDDPWIPIRQAYELRSRLPGLPEVVELAGVGHLAPLESPDAVSAALGEWLAGSPRRG</sequence>
<evidence type="ECO:0000313" key="2">
    <source>
        <dbReference type="EMBL" id="MBB5743136.1"/>
    </source>
</evidence>